<evidence type="ECO:0000256" key="6">
    <source>
        <dbReference type="ARBA" id="ARBA00023136"/>
    </source>
</evidence>
<feature type="domain" description="CBS" evidence="8">
    <location>
        <begin position="285"/>
        <end position="342"/>
    </location>
</feature>
<dbReference type="PROSITE" id="PS51846">
    <property type="entry name" value="CNNM"/>
    <property type="match status" value="1"/>
</dbReference>
<dbReference type="InterPro" id="IPR000644">
    <property type="entry name" value="CBS_dom"/>
</dbReference>
<evidence type="ECO:0000256" key="5">
    <source>
        <dbReference type="ARBA" id="ARBA00022989"/>
    </source>
</evidence>
<evidence type="ECO:0000256" key="2">
    <source>
        <dbReference type="ARBA" id="ARBA00022475"/>
    </source>
</evidence>
<keyword evidence="4" id="KW-0677">Repeat</keyword>
<evidence type="ECO:0000259" key="9">
    <source>
        <dbReference type="PROSITE" id="PS51846"/>
    </source>
</evidence>
<feature type="transmembrane region" description="Helical" evidence="7">
    <location>
        <begin position="102"/>
        <end position="123"/>
    </location>
</feature>
<name>A0A382LCX6_9ZZZZ</name>
<dbReference type="InterPro" id="IPR051676">
    <property type="entry name" value="UPF0053_domain"/>
</dbReference>
<evidence type="ECO:0000256" key="4">
    <source>
        <dbReference type="ARBA" id="ARBA00022737"/>
    </source>
</evidence>
<dbReference type="AlphaFoldDB" id="A0A382LCX6"/>
<feature type="domain" description="CNNM transmembrane" evidence="9">
    <location>
        <begin position="1"/>
        <end position="204"/>
    </location>
</feature>
<evidence type="ECO:0008006" key="11">
    <source>
        <dbReference type="Google" id="ProtNLM"/>
    </source>
</evidence>
<keyword evidence="5 7" id="KW-1133">Transmembrane helix</keyword>
<dbReference type="EMBL" id="UINC01086230">
    <property type="protein sequence ID" value="SVC34499.1"/>
    <property type="molecule type" value="Genomic_DNA"/>
</dbReference>
<dbReference type="PANTHER" id="PTHR43099:SF5">
    <property type="entry name" value="HLYC_CORC FAMILY TRANSPORTER"/>
    <property type="match status" value="1"/>
</dbReference>
<dbReference type="InterPro" id="IPR002550">
    <property type="entry name" value="CNNM"/>
</dbReference>
<sequence length="346" mass="38325">MLFLIFLAAVLLILINSVFVATEFALVASRTSRLEELAEEGSRAAKYSIEARKDLRKQISGSQLGITLSSVLLGIIAEPSVGELVRTILDSLGVPISATETISWILAIAIAAVLQMMFGEIVPKNMAIADPERTLIWVMPIQRFFVQVMRPAIWLLDTIVIFAVRPLKHQIKVGSDEALGITELSAVVKVSKDEGLIETFEHELLTSALDLGRRPVSSIMINRSQMVTINRKMDLSAIEEVVLSSGHSRLPVVGNTEDDLLGFMHVKDFLRLPEQSQGEPVPLEMMRRMLIVPPDLLLDDLLLQMRRSRSHLAGVKNSEDVLLGLVALEDVIEELVGEIEDESEKF</sequence>
<evidence type="ECO:0000313" key="10">
    <source>
        <dbReference type="EMBL" id="SVC34499.1"/>
    </source>
</evidence>
<dbReference type="InterPro" id="IPR044751">
    <property type="entry name" value="Ion_transp-like_CBS"/>
</dbReference>
<organism evidence="10">
    <name type="scientific">marine metagenome</name>
    <dbReference type="NCBI Taxonomy" id="408172"/>
    <lineage>
        <taxon>unclassified sequences</taxon>
        <taxon>metagenomes</taxon>
        <taxon>ecological metagenomes</taxon>
    </lineage>
</organism>
<comment type="subcellular location">
    <subcellularLocation>
        <location evidence="1">Cell membrane</location>
        <topology evidence="1">Multi-pass membrane protein</topology>
    </subcellularLocation>
</comment>
<dbReference type="InterPro" id="IPR046342">
    <property type="entry name" value="CBS_dom_sf"/>
</dbReference>
<evidence type="ECO:0000259" key="8">
    <source>
        <dbReference type="PROSITE" id="PS51371"/>
    </source>
</evidence>
<gene>
    <name evidence="10" type="ORF">METZ01_LOCUS287353</name>
</gene>
<dbReference type="Pfam" id="PF01595">
    <property type="entry name" value="CNNM"/>
    <property type="match status" value="1"/>
</dbReference>
<feature type="domain" description="CBS" evidence="8">
    <location>
        <begin position="220"/>
        <end position="281"/>
    </location>
</feature>
<reference evidence="10" key="1">
    <citation type="submission" date="2018-05" db="EMBL/GenBank/DDBJ databases">
        <authorList>
            <person name="Lanie J.A."/>
            <person name="Ng W.-L."/>
            <person name="Kazmierczak K.M."/>
            <person name="Andrzejewski T.M."/>
            <person name="Davidsen T.M."/>
            <person name="Wayne K.J."/>
            <person name="Tettelin H."/>
            <person name="Glass J.I."/>
            <person name="Rusch D."/>
            <person name="Podicherti R."/>
            <person name="Tsui H.-C.T."/>
            <person name="Winkler M.E."/>
        </authorList>
    </citation>
    <scope>NUCLEOTIDE SEQUENCE</scope>
</reference>
<dbReference type="SUPFAM" id="SSF54631">
    <property type="entry name" value="CBS-domain pair"/>
    <property type="match status" value="1"/>
</dbReference>
<keyword evidence="2" id="KW-1003">Cell membrane</keyword>
<keyword evidence="6 7" id="KW-0472">Membrane</keyword>
<dbReference type="CDD" id="cd04590">
    <property type="entry name" value="CBS_pair_CorC_HlyC_assoc"/>
    <property type="match status" value="1"/>
</dbReference>
<keyword evidence="3 7" id="KW-0812">Transmembrane</keyword>
<dbReference type="PANTHER" id="PTHR43099">
    <property type="entry name" value="UPF0053 PROTEIN YRKA"/>
    <property type="match status" value="1"/>
</dbReference>
<accession>A0A382LCX6</accession>
<dbReference type="Pfam" id="PF00571">
    <property type="entry name" value="CBS"/>
    <property type="match status" value="2"/>
</dbReference>
<proteinExistence type="predicted"/>
<evidence type="ECO:0000256" key="7">
    <source>
        <dbReference type="SAM" id="Phobius"/>
    </source>
</evidence>
<dbReference type="PROSITE" id="PS51371">
    <property type="entry name" value="CBS"/>
    <property type="match status" value="2"/>
</dbReference>
<dbReference type="Gene3D" id="3.10.580.10">
    <property type="entry name" value="CBS-domain"/>
    <property type="match status" value="1"/>
</dbReference>
<dbReference type="GO" id="GO:0005886">
    <property type="term" value="C:plasma membrane"/>
    <property type="evidence" value="ECO:0007669"/>
    <property type="project" value="UniProtKB-SubCell"/>
</dbReference>
<dbReference type="SMART" id="SM00116">
    <property type="entry name" value="CBS"/>
    <property type="match status" value="2"/>
</dbReference>
<evidence type="ECO:0000256" key="3">
    <source>
        <dbReference type="ARBA" id="ARBA00022692"/>
    </source>
</evidence>
<feature type="non-terminal residue" evidence="10">
    <location>
        <position position="346"/>
    </location>
</feature>
<protein>
    <recommendedName>
        <fullName evidence="11">CNNM transmembrane domain-containing protein</fullName>
    </recommendedName>
</protein>
<evidence type="ECO:0000256" key="1">
    <source>
        <dbReference type="ARBA" id="ARBA00004651"/>
    </source>
</evidence>